<feature type="transmembrane region" description="Helical" evidence="1">
    <location>
        <begin position="50"/>
        <end position="72"/>
    </location>
</feature>
<evidence type="ECO:0000313" key="3">
    <source>
        <dbReference type="Proteomes" id="UP000026913"/>
    </source>
</evidence>
<accession>A0A024ELW5</accession>
<keyword evidence="2" id="KW-0614">Plasmid</keyword>
<organism evidence="2 3">
    <name type="scientific">Pseudomonas mandelii JR-1</name>
    <dbReference type="NCBI Taxonomy" id="1147786"/>
    <lineage>
        <taxon>Bacteria</taxon>
        <taxon>Pseudomonadati</taxon>
        <taxon>Pseudomonadota</taxon>
        <taxon>Gammaproteobacteria</taxon>
        <taxon>Pseudomonadales</taxon>
        <taxon>Pseudomonadaceae</taxon>
        <taxon>Pseudomonas</taxon>
    </lineage>
</organism>
<evidence type="ECO:0000313" key="2">
    <source>
        <dbReference type="EMBL" id="AHZ73580.1"/>
    </source>
</evidence>
<dbReference type="KEGG" id="pman:OU5_P0328"/>
<dbReference type="EMBL" id="CP005961">
    <property type="protein sequence ID" value="AHZ73580.1"/>
    <property type="molecule type" value="Genomic_DNA"/>
</dbReference>
<gene>
    <name evidence="2" type="ORF">OU5_P0328</name>
</gene>
<evidence type="ECO:0000256" key="1">
    <source>
        <dbReference type="SAM" id="Phobius"/>
    </source>
</evidence>
<sequence>MNDNEVEKLKRQLTAHIEHQTRWVRRIPTLLGVLGIVLALIGYWRSVGPLTALGACISIVGFGAQAVLWVGLHDEDKR</sequence>
<reference evidence="2 3" key="1">
    <citation type="journal article" date="2012" name="J. Bacteriol.">
        <title>Genome sequence of cold-adapted Pseudomonas mandelii strain JR-1.</title>
        <authorList>
            <person name="Jang S.H."/>
            <person name="Kim J."/>
            <person name="Kim J."/>
            <person name="Hong S."/>
            <person name="Lee C."/>
        </authorList>
    </citation>
    <scope>NUCLEOTIDE SEQUENCE [LARGE SCALE GENOMIC DNA]</scope>
    <source>
        <strain evidence="2 3">JR-1</strain>
        <plasmid evidence="3">Plasmid</plasmid>
    </source>
</reference>
<keyword evidence="1" id="KW-1133">Transmembrane helix</keyword>
<protein>
    <submittedName>
        <fullName evidence="2">Uncharacterized protein</fullName>
    </submittedName>
</protein>
<dbReference type="Proteomes" id="UP000026913">
    <property type="component" value="Plasmid unnamed"/>
</dbReference>
<geneLocation type="plasmid" evidence="3"/>
<dbReference type="AlphaFoldDB" id="A0A024ELW5"/>
<dbReference type="RefSeq" id="WP_010466311.1">
    <property type="nucleotide sequence ID" value="NZ_CP005961.1"/>
</dbReference>
<dbReference type="HOGENOM" id="CLU_2635454_0_0_6"/>
<dbReference type="OrthoDB" id="7035631at2"/>
<feature type="transmembrane region" description="Helical" evidence="1">
    <location>
        <begin position="27"/>
        <end position="44"/>
    </location>
</feature>
<proteinExistence type="predicted"/>
<keyword evidence="1" id="KW-0812">Transmembrane</keyword>
<name>A0A024ELW5_9PSED</name>
<keyword evidence="1" id="KW-0472">Membrane</keyword>